<dbReference type="SUPFAM" id="SSF56176">
    <property type="entry name" value="FAD-binding/transporter-associated domain-like"/>
    <property type="match status" value="1"/>
</dbReference>
<feature type="domain" description="FAD-binding PCMH-type" evidence="6">
    <location>
        <begin position="35"/>
        <end position="202"/>
    </location>
</feature>
<evidence type="ECO:0000256" key="4">
    <source>
        <dbReference type="ARBA" id="ARBA00022827"/>
    </source>
</evidence>
<evidence type="ECO:0000256" key="5">
    <source>
        <dbReference type="ARBA" id="ARBA00023002"/>
    </source>
</evidence>
<keyword evidence="8" id="KW-1185">Reference proteome</keyword>
<dbReference type="Gene3D" id="3.40.462.20">
    <property type="match status" value="1"/>
</dbReference>
<sequence>MPVPTASLRTNVRGQVLEPGDDGYDAARLVYLGGIDQHPAVVVRPADAADVAAVVKLAAGTGTPLAVKGGGHSPFCVTEGILIDLSSLNGHEVDTAARTAWADAGLTAGAFTAATAEHGLVTGFGDTAGVGLGGITTGGGIGYLVRKHGLTIDDLLAAEVVTADGAVRAVDADTEPELFWAIRGGGGNFGVVTRMKFRLHELPAVTGGLLVLPATPESIAGFVKHADEAPEEVSAIANVFPCPPMPFVPEEWHGSPVIMATVVYAGVGEAAEEALTPFRELATPIADMIGEKPFPEVYSNMPADYHPVAVTRNLFTDDIDADDAALLLARIAESTSSMPAVQIRVLGGAMARVPADATAFAHRSRRIMVNIAAFYTGSADEHTRWADDLTEALQKGAPGVYVNFLGDDSETRIREAYPDETWARLRRAKRDYDPANLFRSNSNIPPA</sequence>
<evidence type="ECO:0000313" key="7">
    <source>
        <dbReference type="EMBL" id="MFC7613556.1"/>
    </source>
</evidence>
<evidence type="ECO:0000256" key="3">
    <source>
        <dbReference type="ARBA" id="ARBA00022630"/>
    </source>
</evidence>
<evidence type="ECO:0000259" key="6">
    <source>
        <dbReference type="PROSITE" id="PS51387"/>
    </source>
</evidence>
<keyword evidence="3" id="KW-0285">Flavoprotein</keyword>
<dbReference type="Gene3D" id="3.30.465.10">
    <property type="match status" value="1"/>
</dbReference>
<dbReference type="Pfam" id="PF01565">
    <property type="entry name" value="FAD_binding_4"/>
    <property type="match status" value="1"/>
</dbReference>
<dbReference type="PROSITE" id="PS00862">
    <property type="entry name" value="OX2_COVAL_FAD"/>
    <property type="match status" value="1"/>
</dbReference>
<dbReference type="Gene3D" id="3.30.43.10">
    <property type="entry name" value="Uridine Diphospho-n-acetylenolpyruvylglucosamine Reductase, domain 2"/>
    <property type="match status" value="1"/>
</dbReference>
<dbReference type="InterPro" id="IPR006094">
    <property type="entry name" value="Oxid_FAD_bind_N"/>
</dbReference>
<dbReference type="PANTHER" id="PTHR42973">
    <property type="entry name" value="BINDING OXIDOREDUCTASE, PUTATIVE (AFU_ORTHOLOGUE AFUA_1G17690)-RELATED"/>
    <property type="match status" value="1"/>
</dbReference>
<dbReference type="InterPro" id="IPR036318">
    <property type="entry name" value="FAD-bd_PCMH-like_sf"/>
</dbReference>
<evidence type="ECO:0000313" key="8">
    <source>
        <dbReference type="Proteomes" id="UP001596512"/>
    </source>
</evidence>
<comment type="cofactor">
    <cofactor evidence="1">
        <name>FAD</name>
        <dbReference type="ChEBI" id="CHEBI:57692"/>
    </cofactor>
</comment>
<reference evidence="8" key="1">
    <citation type="journal article" date="2019" name="Int. J. Syst. Evol. Microbiol.">
        <title>The Global Catalogue of Microorganisms (GCM) 10K type strain sequencing project: providing services to taxonomists for standard genome sequencing and annotation.</title>
        <authorList>
            <consortium name="The Broad Institute Genomics Platform"/>
            <consortium name="The Broad Institute Genome Sequencing Center for Infectious Disease"/>
            <person name="Wu L."/>
            <person name="Ma J."/>
        </authorList>
    </citation>
    <scope>NUCLEOTIDE SEQUENCE [LARGE SCALE GENOMIC DNA]</scope>
    <source>
        <strain evidence="8">JCM 17695</strain>
    </source>
</reference>
<dbReference type="InterPro" id="IPR006093">
    <property type="entry name" value="Oxy_OxRdtase_FAD_BS"/>
</dbReference>
<dbReference type="PANTHER" id="PTHR42973:SF39">
    <property type="entry name" value="FAD-BINDING PCMH-TYPE DOMAIN-CONTAINING PROTEIN"/>
    <property type="match status" value="1"/>
</dbReference>
<dbReference type="EMBL" id="JBHTEY010000004">
    <property type="protein sequence ID" value="MFC7613556.1"/>
    <property type="molecule type" value="Genomic_DNA"/>
</dbReference>
<dbReference type="InterPro" id="IPR016167">
    <property type="entry name" value="FAD-bd_PCMH_sub1"/>
</dbReference>
<dbReference type="Proteomes" id="UP001596512">
    <property type="component" value="Unassembled WGS sequence"/>
</dbReference>
<keyword evidence="5" id="KW-0560">Oxidoreductase</keyword>
<accession>A0ABW2TJG8</accession>
<dbReference type="PROSITE" id="PS51387">
    <property type="entry name" value="FAD_PCMH"/>
    <property type="match status" value="1"/>
</dbReference>
<name>A0ABW2TJG8_9PSEU</name>
<gene>
    <name evidence="7" type="ORF">ACFQV2_07995</name>
</gene>
<keyword evidence="4" id="KW-0274">FAD</keyword>
<organism evidence="7 8">
    <name type="scientific">Actinokineospora soli</name>
    <dbReference type="NCBI Taxonomy" id="1048753"/>
    <lineage>
        <taxon>Bacteria</taxon>
        <taxon>Bacillati</taxon>
        <taxon>Actinomycetota</taxon>
        <taxon>Actinomycetes</taxon>
        <taxon>Pseudonocardiales</taxon>
        <taxon>Pseudonocardiaceae</taxon>
        <taxon>Actinokineospora</taxon>
    </lineage>
</organism>
<dbReference type="InterPro" id="IPR050416">
    <property type="entry name" value="FAD-linked_Oxidoreductase"/>
</dbReference>
<dbReference type="InterPro" id="IPR012951">
    <property type="entry name" value="BBE"/>
</dbReference>
<comment type="caution">
    <text evidence="7">The sequence shown here is derived from an EMBL/GenBank/DDBJ whole genome shotgun (WGS) entry which is preliminary data.</text>
</comment>
<proteinExistence type="inferred from homology"/>
<dbReference type="InterPro" id="IPR016169">
    <property type="entry name" value="FAD-bd_PCMH_sub2"/>
</dbReference>
<dbReference type="InterPro" id="IPR016166">
    <property type="entry name" value="FAD-bd_PCMH"/>
</dbReference>
<evidence type="ECO:0000256" key="2">
    <source>
        <dbReference type="ARBA" id="ARBA00005466"/>
    </source>
</evidence>
<protein>
    <submittedName>
        <fullName evidence="7">FAD-binding oxidoreductase</fullName>
    </submittedName>
</protein>
<comment type="similarity">
    <text evidence="2">Belongs to the oxygen-dependent FAD-linked oxidoreductase family.</text>
</comment>
<dbReference type="Pfam" id="PF08031">
    <property type="entry name" value="BBE"/>
    <property type="match status" value="1"/>
</dbReference>
<evidence type="ECO:0000256" key="1">
    <source>
        <dbReference type="ARBA" id="ARBA00001974"/>
    </source>
</evidence>